<sequence length="120" mass="14229">MEVIMWMDNYCVDNDDSKDCKHFVWMDDELPINWYKNKINNLKMENMIMSKKTMELENDNRDLQKKVMKLEVIDKTKGTNKLKLFAIILVCYQVIEIMVSNLTLSYQRLEVPTCNAPSLV</sequence>
<dbReference type="Proteomes" id="UP000235145">
    <property type="component" value="Unassembled WGS sequence"/>
</dbReference>
<keyword evidence="1" id="KW-0812">Transmembrane</keyword>
<comment type="caution">
    <text evidence="2">The sequence shown here is derived from an EMBL/GenBank/DDBJ whole genome shotgun (WGS) entry which is preliminary data.</text>
</comment>
<organism evidence="2 3">
    <name type="scientific">Lactuca sativa</name>
    <name type="common">Garden lettuce</name>
    <dbReference type="NCBI Taxonomy" id="4236"/>
    <lineage>
        <taxon>Eukaryota</taxon>
        <taxon>Viridiplantae</taxon>
        <taxon>Streptophyta</taxon>
        <taxon>Embryophyta</taxon>
        <taxon>Tracheophyta</taxon>
        <taxon>Spermatophyta</taxon>
        <taxon>Magnoliopsida</taxon>
        <taxon>eudicotyledons</taxon>
        <taxon>Gunneridae</taxon>
        <taxon>Pentapetalae</taxon>
        <taxon>asterids</taxon>
        <taxon>campanulids</taxon>
        <taxon>Asterales</taxon>
        <taxon>Asteraceae</taxon>
        <taxon>Cichorioideae</taxon>
        <taxon>Cichorieae</taxon>
        <taxon>Lactucinae</taxon>
        <taxon>Lactuca</taxon>
    </lineage>
</organism>
<proteinExistence type="predicted"/>
<reference evidence="2 3" key="1">
    <citation type="journal article" date="2017" name="Nat. Commun.">
        <title>Genome assembly with in vitro proximity ligation data and whole-genome triplication in lettuce.</title>
        <authorList>
            <person name="Reyes-Chin-Wo S."/>
            <person name="Wang Z."/>
            <person name="Yang X."/>
            <person name="Kozik A."/>
            <person name="Arikit S."/>
            <person name="Song C."/>
            <person name="Xia L."/>
            <person name="Froenicke L."/>
            <person name="Lavelle D.O."/>
            <person name="Truco M.J."/>
            <person name="Xia R."/>
            <person name="Zhu S."/>
            <person name="Xu C."/>
            <person name="Xu H."/>
            <person name="Xu X."/>
            <person name="Cox K."/>
            <person name="Korf I."/>
            <person name="Meyers B.C."/>
            <person name="Michelmore R.W."/>
        </authorList>
    </citation>
    <scope>NUCLEOTIDE SEQUENCE [LARGE SCALE GENOMIC DNA]</scope>
    <source>
        <strain evidence="3">cv. Salinas</strain>
        <tissue evidence="2">Seedlings</tissue>
    </source>
</reference>
<gene>
    <name evidence="2" type="ORF">LSAT_V11C300108230</name>
</gene>
<feature type="transmembrane region" description="Helical" evidence="1">
    <location>
        <begin position="84"/>
        <end position="104"/>
    </location>
</feature>
<accession>A0A9R1W710</accession>
<name>A0A9R1W710_LACSA</name>
<evidence type="ECO:0000256" key="1">
    <source>
        <dbReference type="SAM" id="Phobius"/>
    </source>
</evidence>
<keyword evidence="1" id="KW-0472">Membrane</keyword>
<evidence type="ECO:0000313" key="2">
    <source>
        <dbReference type="EMBL" id="KAJ0218358.1"/>
    </source>
</evidence>
<dbReference type="EMBL" id="NBSK02000003">
    <property type="protein sequence ID" value="KAJ0218358.1"/>
    <property type="molecule type" value="Genomic_DNA"/>
</dbReference>
<protein>
    <submittedName>
        <fullName evidence="2">Uncharacterized protein</fullName>
    </submittedName>
</protein>
<keyword evidence="1" id="KW-1133">Transmembrane helix</keyword>
<evidence type="ECO:0000313" key="3">
    <source>
        <dbReference type="Proteomes" id="UP000235145"/>
    </source>
</evidence>
<dbReference type="AlphaFoldDB" id="A0A9R1W710"/>
<keyword evidence="3" id="KW-1185">Reference proteome</keyword>